<evidence type="ECO:0000259" key="8">
    <source>
        <dbReference type="Pfam" id="PF07731"/>
    </source>
</evidence>
<keyword evidence="6" id="KW-0325">Glycoprotein</keyword>
<keyword evidence="2" id="KW-0479">Metal-binding</keyword>
<comment type="similarity">
    <text evidence="1">Belongs to the multicopper oxidase family.</text>
</comment>
<keyword evidence="11" id="KW-1185">Reference proteome</keyword>
<dbReference type="GO" id="GO:0016491">
    <property type="term" value="F:oxidoreductase activity"/>
    <property type="evidence" value="ECO:0007669"/>
    <property type="project" value="UniProtKB-KW"/>
</dbReference>
<dbReference type="PROSITE" id="PS00080">
    <property type="entry name" value="MULTICOPPER_OXIDASE2"/>
    <property type="match status" value="1"/>
</dbReference>
<evidence type="ECO:0000259" key="9">
    <source>
        <dbReference type="Pfam" id="PF07732"/>
    </source>
</evidence>
<dbReference type="Pfam" id="PF00394">
    <property type="entry name" value="Cu-oxidase"/>
    <property type="match status" value="1"/>
</dbReference>
<dbReference type="InterPro" id="IPR045087">
    <property type="entry name" value="Cu-oxidase_fam"/>
</dbReference>
<dbReference type="InterPro" id="IPR011706">
    <property type="entry name" value="Cu-oxidase_C"/>
</dbReference>
<dbReference type="CDD" id="cd13910">
    <property type="entry name" value="CuRO_3_MCO_like_4"/>
    <property type="match status" value="1"/>
</dbReference>
<dbReference type="EMBL" id="KV425892">
    <property type="protein sequence ID" value="KZW01631.1"/>
    <property type="molecule type" value="Genomic_DNA"/>
</dbReference>
<keyword evidence="5" id="KW-1015">Disulfide bond</keyword>
<dbReference type="OrthoDB" id="2121828at2759"/>
<feature type="domain" description="Plastocyanin-like" evidence="9">
    <location>
        <begin position="96"/>
        <end position="210"/>
    </location>
</feature>
<dbReference type="AlphaFoldDB" id="A0A165P4E4"/>
<dbReference type="InterPro" id="IPR008972">
    <property type="entry name" value="Cupredoxin"/>
</dbReference>
<reference evidence="10 11" key="1">
    <citation type="journal article" date="2016" name="Mol. Biol. Evol.">
        <title>Comparative Genomics of Early-Diverging Mushroom-Forming Fungi Provides Insights into the Origins of Lignocellulose Decay Capabilities.</title>
        <authorList>
            <person name="Nagy L.G."/>
            <person name="Riley R."/>
            <person name="Tritt A."/>
            <person name="Adam C."/>
            <person name="Daum C."/>
            <person name="Floudas D."/>
            <person name="Sun H."/>
            <person name="Yadav J.S."/>
            <person name="Pangilinan J."/>
            <person name="Larsson K.H."/>
            <person name="Matsuura K."/>
            <person name="Barry K."/>
            <person name="Labutti K."/>
            <person name="Kuo R."/>
            <person name="Ohm R.A."/>
            <person name="Bhattacharya S.S."/>
            <person name="Shirouzu T."/>
            <person name="Yoshinaga Y."/>
            <person name="Martin F.M."/>
            <person name="Grigoriev I.V."/>
            <person name="Hibbett D.S."/>
        </authorList>
    </citation>
    <scope>NUCLEOTIDE SEQUENCE [LARGE SCALE GENOMIC DNA]</scope>
    <source>
        <strain evidence="10 11">HHB12029</strain>
    </source>
</reference>
<dbReference type="CDD" id="cd13886">
    <property type="entry name" value="CuRO_2_MCO_like_1"/>
    <property type="match status" value="1"/>
</dbReference>
<proteinExistence type="inferred from homology"/>
<accession>A0A165P4E4</accession>
<evidence type="ECO:0000256" key="4">
    <source>
        <dbReference type="ARBA" id="ARBA00023008"/>
    </source>
</evidence>
<dbReference type="Gene3D" id="2.60.40.420">
    <property type="entry name" value="Cupredoxins - blue copper proteins"/>
    <property type="match status" value="3"/>
</dbReference>
<dbReference type="Proteomes" id="UP000077266">
    <property type="component" value="Unassembled WGS sequence"/>
</dbReference>
<evidence type="ECO:0000313" key="11">
    <source>
        <dbReference type="Proteomes" id="UP000077266"/>
    </source>
</evidence>
<name>A0A165P4E4_EXIGL</name>
<dbReference type="PROSITE" id="PS00079">
    <property type="entry name" value="MULTICOPPER_OXIDASE1"/>
    <property type="match status" value="1"/>
</dbReference>
<feature type="domain" description="Plastocyanin-like" evidence="7">
    <location>
        <begin position="223"/>
        <end position="379"/>
    </location>
</feature>
<evidence type="ECO:0000256" key="1">
    <source>
        <dbReference type="ARBA" id="ARBA00010609"/>
    </source>
</evidence>
<dbReference type="STRING" id="1314781.A0A165P4E4"/>
<keyword evidence="4" id="KW-0186">Copper</keyword>
<dbReference type="SUPFAM" id="SSF49503">
    <property type="entry name" value="Cupredoxins"/>
    <property type="match status" value="3"/>
</dbReference>
<dbReference type="Pfam" id="PF07731">
    <property type="entry name" value="Cu-oxidase_2"/>
    <property type="match status" value="1"/>
</dbReference>
<dbReference type="PANTHER" id="PTHR11709:SF511">
    <property type="entry name" value="LACCASE"/>
    <property type="match status" value="1"/>
</dbReference>
<dbReference type="CDD" id="cd13857">
    <property type="entry name" value="CuRO_1_Diphenol_Ox"/>
    <property type="match status" value="1"/>
</dbReference>
<dbReference type="GO" id="GO:0005507">
    <property type="term" value="F:copper ion binding"/>
    <property type="evidence" value="ECO:0007669"/>
    <property type="project" value="InterPro"/>
</dbReference>
<dbReference type="InterPro" id="IPR033138">
    <property type="entry name" value="Cu_oxidase_CS"/>
</dbReference>
<evidence type="ECO:0000256" key="3">
    <source>
        <dbReference type="ARBA" id="ARBA00023002"/>
    </source>
</evidence>
<sequence>MAKKQSSYAGGSRRVITMAVAVFVVVALALGLGLGLGLRKKKTVSASAGPGTASSSSNGTLAAQDNAAFTLKGAVAMANDPPQTREYNFTITNIRGAPAGVEKDMVVVNNIWPGPTIEANQHDRVVVRVINQGKNATAIHWHGLYQRGTPFYDGTHGITQCGIPPGQELVYNFTFGDFSGTTWWQSLTSGPDMTQYTDGVTGALIVHPTNATVSTPKYDSESLIQVGDMYHTFSNDLLNAFLSPFGIDGTQGDEPVPDTGTLNGMGQYEVNGTTVGSYYNLTLPADATHRLRIVNSGSFADVRFSIDSHPLTVVEVDGVEVTPYLVESIQVSVAQRYSVLVTTNNTAGAFWMRAVVQEDMFTYDRPGFNGNVLGVLRYVGVDNSTMPDPQLVDNDPGTGKNLTLMDTSMLRPAVTQHPPASTLTYKVKISFQETLDNGFFAFINSTSWAPLGGSPTLFTKLGADTVGAQTYADSQLILTSPNREVIDFIVDNLDDGDHPFHLHGHKFWIMGSGDGRYQGQNVNDVQNPLIRDTHLIPSFSWTVLRFVADNPGAWAFHCHISWHMAIGLLVQFYTMPDAAAQLAIPQAMTDQCITEKNSLGSGPILMRRLVAGE</sequence>
<evidence type="ECO:0000256" key="2">
    <source>
        <dbReference type="ARBA" id="ARBA00022723"/>
    </source>
</evidence>
<protein>
    <submittedName>
        <fullName evidence="10">Multicopper oxidase</fullName>
    </submittedName>
</protein>
<gene>
    <name evidence="10" type="ORF">EXIGLDRAFT_602710</name>
</gene>
<dbReference type="PANTHER" id="PTHR11709">
    <property type="entry name" value="MULTI-COPPER OXIDASE"/>
    <property type="match status" value="1"/>
</dbReference>
<organism evidence="10 11">
    <name type="scientific">Exidia glandulosa HHB12029</name>
    <dbReference type="NCBI Taxonomy" id="1314781"/>
    <lineage>
        <taxon>Eukaryota</taxon>
        <taxon>Fungi</taxon>
        <taxon>Dikarya</taxon>
        <taxon>Basidiomycota</taxon>
        <taxon>Agaricomycotina</taxon>
        <taxon>Agaricomycetes</taxon>
        <taxon>Auriculariales</taxon>
        <taxon>Exidiaceae</taxon>
        <taxon>Exidia</taxon>
    </lineage>
</organism>
<dbReference type="InterPro" id="IPR002355">
    <property type="entry name" value="Cu_oxidase_Cu_BS"/>
</dbReference>
<feature type="domain" description="Plastocyanin-like" evidence="8">
    <location>
        <begin position="468"/>
        <end position="576"/>
    </location>
</feature>
<dbReference type="InterPro" id="IPR001117">
    <property type="entry name" value="Cu-oxidase_2nd"/>
</dbReference>
<evidence type="ECO:0000256" key="6">
    <source>
        <dbReference type="ARBA" id="ARBA00023180"/>
    </source>
</evidence>
<keyword evidence="3" id="KW-0560">Oxidoreductase</keyword>
<dbReference type="InParanoid" id="A0A165P4E4"/>
<dbReference type="Pfam" id="PF07732">
    <property type="entry name" value="Cu-oxidase_3"/>
    <property type="match status" value="1"/>
</dbReference>
<evidence type="ECO:0000256" key="5">
    <source>
        <dbReference type="ARBA" id="ARBA00023157"/>
    </source>
</evidence>
<evidence type="ECO:0000259" key="7">
    <source>
        <dbReference type="Pfam" id="PF00394"/>
    </source>
</evidence>
<dbReference type="InterPro" id="IPR011707">
    <property type="entry name" value="Cu-oxidase-like_N"/>
</dbReference>
<evidence type="ECO:0000313" key="10">
    <source>
        <dbReference type="EMBL" id="KZW01631.1"/>
    </source>
</evidence>